<dbReference type="AlphaFoldDB" id="A0A918SLX2"/>
<reference evidence="1" key="1">
    <citation type="journal article" date="2014" name="Int. J. Syst. Evol. Microbiol.">
        <title>Complete genome sequence of Corynebacterium casei LMG S-19264T (=DSM 44701T), isolated from a smear-ripened cheese.</title>
        <authorList>
            <consortium name="US DOE Joint Genome Institute (JGI-PGF)"/>
            <person name="Walter F."/>
            <person name="Albersmeier A."/>
            <person name="Kalinowski J."/>
            <person name="Ruckert C."/>
        </authorList>
    </citation>
    <scope>NUCLEOTIDE SEQUENCE</scope>
    <source>
        <strain evidence="1">KCTC 12719</strain>
    </source>
</reference>
<name>A0A918SLX2_9FLAO</name>
<sequence length="47" mass="5429">MEAEGQNNSEFLGIDLANFPDRDFWADKLEKTNNELRSMLSEQVVIL</sequence>
<dbReference type="EMBL" id="BMXB01000021">
    <property type="protein sequence ID" value="GHA49576.1"/>
    <property type="molecule type" value="Genomic_DNA"/>
</dbReference>
<evidence type="ECO:0000313" key="2">
    <source>
        <dbReference type="Proteomes" id="UP000610456"/>
    </source>
</evidence>
<keyword evidence="2" id="KW-1185">Reference proteome</keyword>
<reference evidence="1" key="2">
    <citation type="submission" date="2020-09" db="EMBL/GenBank/DDBJ databases">
        <authorList>
            <person name="Sun Q."/>
            <person name="Kim S."/>
        </authorList>
    </citation>
    <scope>NUCLEOTIDE SEQUENCE</scope>
    <source>
        <strain evidence="1">KCTC 12719</strain>
    </source>
</reference>
<dbReference type="RefSeq" id="WP_189606145.1">
    <property type="nucleotide sequence ID" value="NZ_BMXB01000021.1"/>
</dbReference>
<gene>
    <name evidence="1" type="ORF">GCM10007103_33060</name>
</gene>
<evidence type="ECO:0000313" key="1">
    <source>
        <dbReference type="EMBL" id="GHA49576.1"/>
    </source>
</evidence>
<protein>
    <submittedName>
        <fullName evidence="1">Uncharacterized protein</fullName>
    </submittedName>
</protein>
<organism evidence="1 2">
    <name type="scientific">Salinimicrobium marinum</name>
    <dbReference type="NCBI Taxonomy" id="680283"/>
    <lineage>
        <taxon>Bacteria</taxon>
        <taxon>Pseudomonadati</taxon>
        <taxon>Bacteroidota</taxon>
        <taxon>Flavobacteriia</taxon>
        <taxon>Flavobacteriales</taxon>
        <taxon>Flavobacteriaceae</taxon>
        <taxon>Salinimicrobium</taxon>
    </lineage>
</organism>
<proteinExistence type="predicted"/>
<dbReference type="Proteomes" id="UP000610456">
    <property type="component" value="Unassembled WGS sequence"/>
</dbReference>
<comment type="caution">
    <text evidence="1">The sequence shown here is derived from an EMBL/GenBank/DDBJ whole genome shotgun (WGS) entry which is preliminary data.</text>
</comment>
<accession>A0A918SLX2</accession>